<reference evidence="1 2" key="1">
    <citation type="submission" date="2015-06" db="EMBL/GenBank/DDBJ databases">
        <authorList>
            <person name="Hoefler B.C."/>
            <person name="Straight P.D."/>
        </authorList>
    </citation>
    <scope>NUCLEOTIDE SEQUENCE [LARGE SCALE GENOMIC DNA]</scope>
    <source>
        <strain evidence="1 2">NRRL 3427</strain>
    </source>
</reference>
<dbReference type="Gene3D" id="3.40.710.10">
    <property type="entry name" value="DD-peptidase/beta-lactamase superfamily"/>
    <property type="match status" value="1"/>
</dbReference>
<dbReference type="SUPFAM" id="SSF56601">
    <property type="entry name" value="beta-lactamase/transpeptidase-like"/>
    <property type="match status" value="1"/>
</dbReference>
<protein>
    <recommendedName>
        <fullName evidence="3">Serine hydrolase</fullName>
    </recommendedName>
</protein>
<comment type="caution">
    <text evidence="1">The sequence shown here is derived from an EMBL/GenBank/DDBJ whole genome shotgun (WGS) entry which is preliminary data.</text>
</comment>
<dbReference type="Proteomes" id="UP000037023">
    <property type="component" value="Unassembled WGS sequence"/>
</dbReference>
<evidence type="ECO:0000313" key="1">
    <source>
        <dbReference type="EMBL" id="KOG27965.1"/>
    </source>
</evidence>
<dbReference type="PATRIC" id="fig|1938.6.peg.3302"/>
<proteinExistence type="predicted"/>
<dbReference type="OrthoDB" id="4034532at2"/>
<organism evidence="1 2">
    <name type="scientific">Streptomyces viridochromogenes</name>
    <dbReference type="NCBI Taxonomy" id="1938"/>
    <lineage>
        <taxon>Bacteria</taxon>
        <taxon>Bacillati</taxon>
        <taxon>Actinomycetota</taxon>
        <taxon>Actinomycetes</taxon>
        <taxon>Kitasatosporales</taxon>
        <taxon>Streptomycetaceae</taxon>
        <taxon>Streptomyces</taxon>
    </lineage>
</organism>
<name>A0A0L8KQ23_STRVR</name>
<dbReference type="EMBL" id="LGUP01000120">
    <property type="protein sequence ID" value="KOG27965.1"/>
    <property type="molecule type" value="Genomic_DNA"/>
</dbReference>
<evidence type="ECO:0000313" key="2">
    <source>
        <dbReference type="Proteomes" id="UP000037023"/>
    </source>
</evidence>
<evidence type="ECO:0008006" key="3">
    <source>
        <dbReference type="Google" id="ProtNLM"/>
    </source>
</evidence>
<accession>A0A0L8KQ23</accession>
<dbReference type="InterPro" id="IPR012338">
    <property type="entry name" value="Beta-lactam/transpept-like"/>
</dbReference>
<dbReference type="RefSeq" id="WP_033201733.1">
    <property type="nucleotide sequence ID" value="NZ_LGUP01000120.1"/>
</dbReference>
<gene>
    <name evidence="1" type="ORF">ADK34_15320</name>
</gene>
<sequence length="393" mass="42671">MGGVRESKEIRLGSAVVVLAAFLSRASEEGSIEMELFTGAYGDNLQAEGAADRNRSMQNALDGFMNGLTGADRAALERVALTVVALEDTQERAWAGHRQNEVHYSGSMVKLLAMYAAHTLRFFSRQLILEQHPPSSDAFFLGLESAFNGKIRQKTPSKITLQHGSDDAKIVPDYRTVLEPQLDASGRPVGVEFTFGYRTQLREMLLQQQNAGAAASIHGVAFGFMNAKAGDDGFFREPAQQGIWLAGDYLGQWTAVRIASTNDGQVAQATTTVDMARLVTRMFDGSLESGSPTDLVQMLAGGGRSWFHRELLWPNGGLSATHSKIGIGPLKPNSAGVVHKVVSEALKVHDGNRDLDFVVVWQNLKVPADPTRAELERVSRMVEATVNGFLPTV</sequence>
<dbReference type="AlphaFoldDB" id="A0A0L8KQ23"/>